<protein>
    <recommendedName>
        <fullName evidence="1">N-acetyltransferase domain-containing protein</fullName>
    </recommendedName>
</protein>
<name>A0A1T4PIE9_9FIRM</name>
<sequence length="241" mass="27970">MVEIIEKGILKKKEEQGFQFMNYNISYLDVSYIDKMMELKELIMKRLENPEIFISASKKVILEDVLKPGKGLAIGVFVEGELIAYRTVKFSGEIIQKMVNKLEFFQEDMDKIVYLQSTVVHPNFRGNALQIKTLKIILDLSLQKGYKYVTATISPYNYHSLKNILSYGITIRDILTLGGNYKDKKRFIMYKDLTLQNKQQYEEVIAIAHQDINLHIDILKKGYIGFNIQDTENGYDIIFGK</sequence>
<evidence type="ECO:0000259" key="1">
    <source>
        <dbReference type="PROSITE" id="PS51186"/>
    </source>
</evidence>
<dbReference type="RefSeq" id="WP_087679440.1">
    <property type="nucleotide sequence ID" value="NZ_FUWV01000017.1"/>
</dbReference>
<dbReference type="EMBL" id="FUWV01000017">
    <property type="protein sequence ID" value="SJZ91365.1"/>
    <property type="molecule type" value="Genomic_DNA"/>
</dbReference>
<dbReference type="SUPFAM" id="SSF55729">
    <property type="entry name" value="Acyl-CoA N-acyltransferases (Nat)"/>
    <property type="match status" value="1"/>
</dbReference>
<reference evidence="2 3" key="1">
    <citation type="submission" date="2017-02" db="EMBL/GenBank/DDBJ databases">
        <authorList>
            <person name="Peterson S.W."/>
        </authorList>
    </citation>
    <scope>NUCLEOTIDE SEQUENCE [LARGE SCALE GENOMIC DNA]</scope>
    <source>
        <strain evidence="2 3">DSM 15102</strain>
    </source>
</reference>
<proteinExistence type="predicted"/>
<organism evidence="2 3">
    <name type="scientific">Garciella nitratireducens DSM 15102</name>
    <dbReference type="NCBI Taxonomy" id="1121911"/>
    <lineage>
        <taxon>Bacteria</taxon>
        <taxon>Bacillati</taxon>
        <taxon>Bacillota</taxon>
        <taxon>Clostridia</taxon>
        <taxon>Eubacteriales</taxon>
        <taxon>Eubacteriaceae</taxon>
        <taxon>Garciella</taxon>
    </lineage>
</organism>
<dbReference type="InterPro" id="IPR000182">
    <property type="entry name" value="GNAT_dom"/>
</dbReference>
<gene>
    <name evidence="2" type="ORF">SAMN02745973_02108</name>
</gene>
<dbReference type="AlphaFoldDB" id="A0A1T4PIE9"/>
<dbReference type="InterPro" id="IPR016181">
    <property type="entry name" value="Acyl_CoA_acyltransferase"/>
</dbReference>
<accession>A0A1T4PIE9</accession>
<dbReference type="OrthoDB" id="8750087at2"/>
<dbReference type="PROSITE" id="PS51186">
    <property type="entry name" value="GNAT"/>
    <property type="match status" value="1"/>
</dbReference>
<keyword evidence="3" id="KW-1185">Reference proteome</keyword>
<evidence type="ECO:0000313" key="3">
    <source>
        <dbReference type="Proteomes" id="UP000196365"/>
    </source>
</evidence>
<dbReference type="GO" id="GO:0016747">
    <property type="term" value="F:acyltransferase activity, transferring groups other than amino-acyl groups"/>
    <property type="evidence" value="ECO:0007669"/>
    <property type="project" value="InterPro"/>
</dbReference>
<dbReference type="Proteomes" id="UP000196365">
    <property type="component" value="Unassembled WGS sequence"/>
</dbReference>
<dbReference type="Gene3D" id="3.40.630.30">
    <property type="match status" value="1"/>
</dbReference>
<feature type="domain" description="N-acetyltransferase" evidence="1">
    <location>
        <begin position="23"/>
        <end position="194"/>
    </location>
</feature>
<evidence type="ECO:0000313" key="2">
    <source>
        <dbReference type="EMBL" id="SJZ91365.1"/>
    </source>
</evidence>